<evidence type="ECO:0000313" key="2">
    <source>
        <dbReference type="Proteomes" id="UP000092018"/>
    </source>
</evidence>
<reference evidence="1 2" key="1">
    <citation type="submission" date="2016-06" db="EMBL/GenBank/DDBJ databases">
        <title>Adaptive Radiation by Waves of Gene Transfer Leads to Fine-Scale Resource Partitioning in Marine Microbes.</title>
        <authorList>
            <person name="Hehemann J.-H."/>
            <person name="Arevalo P."/>
            <person name="Datta M.S."/>
            <person name="Yu X."/>
            <person name="Corzett C."/>
            <person name="Henschel A."/>
            <person name="Preheim S.P."/>
            <person name="Timberlake S."/>
            <person name="Alm E.J."/>
            <person name="Polz M.F."/>
        </authorList>
    </citation>
    <scope>NUCLEOTIDE SEQUENCE [LARGE SCALE GENOMIC DNA]</scope>
    <source>
        <strain evidence="1 2">FF50</strain>
    </source>
</reference>
<protein>
    <submittedName>
        <fullName evidence="1">Uncharacterized protein</fullName>
    </submittedName>
</protein>
<dbReference type="EMBL" id="CP016177">
    <property type="protein sequence ID" value="ANO33136.1"/>
    <property type="molecule type" value="Genomic_DNA"/>
</dbReference>
<evidence type="ECO:0000313" key="1">
    <source>
        <dbReference type="EMBL" id="ANO33136.1"/>
    </source>
</evidence>
<gene>
    <name evidence="1" type="ORF">A6E01_07900</name>
</gene>
<dbReference type="RefSeq" id="WP_065210013.1">
    <property type="nucleotide sequence ID" value="NZ_CP016177.1"/>
</dbReference>
<dbReference type="Proteomes" id="UP000092018">
    <property type="component" value="Chromosome 1"/>
</dbReference>
<name>A0AAN0XV76_9VIBR</name>
<dbReference type="KEGG" id="vbr:A6E01_07900"/>
<proteinExistence type="predicted"/>
<sequence length="114" mass="13009">MAIPVITIKDDRQDLYAPYSGLILYGENSEQIVDIFDKADGREIEEDPTLLFCYVSDISMYSYLHPKLREIFNLSLDDDMDPRELCNAINAESALALQHDAGWSGETWWGFGKL</sequence>
<organism evidence="1 2">
    <name type="scientific">Vibrio breoganii</name>
    <dbReference type="NCBI Taxonomy" id="553239"/>
    <lineage>
        <taxon>Bacteria</taxon>
        <taxon>Pseudomonadati</taxon>
        <taxon>Pseudomonadota</taxon>
        <taxon>Gammaproteobacteria</taxon>
        <taxon>Vibrionales</taxon>
        <taxon>Vibrionaceae</taxon>
        <taxon>Vibrio</taxon>
    </lineage>
</organism>
<dbReference type="AlphaFoldDB" id="A0AAN0XV76"/>
<accession>A0AAN0XV76</accession>